<dbReference type="EMBL" id="CASHTH010003463">
    <property type="protein sequence ID" value="CAI8045271.1"/>
    <property type="molecule type" value="Genomic_DNA"/>
</dbReference>
<dbReference type="Pfam" id="PF05190">
    <property type="entry name" value="MutS_IV"/>
    <property type="match status" value="1"/>
</dbReference>
<gene>
    <name evidence="15" type="ORF">GBAR_LOCUS25057</name>
</gene>
<dbReference type="InterPro" id="IPR011184">
    <property type="entry name" value="DNA_mismatch_repair_Msh2"/>
</dbReference>
<dbReference type="InterPro" id="IPR007696">
    <property type="entry name" value="DNA_mismatch_repair_MutS_core"/>
</dbReference>
<keyword evidence="13" id="KW-0175">Coiled coil</keyword>
<dbReference type="Gene3D" id="3.40.50.300">
    <property type="entry name" value="P-loop containing nucleotide triphosphate hydrolases"/>
    <property type="match status" value="1"/>
</dbReference>
<keyword evidence="4 12" id="KW-0547">Nucleotide-binding</keyword>
<evidence type="ECO:0000256" key="3">
    <source>
        <dbReference type="ARBA" id="ARBA00019549"/>
    </source>
</evidence>
<dbReference type="CDD" id="cd03285">
    <property type="entry name" value="ABC_MSH2_euk"/>
    <property type="match status" value="1"/>
</dbReference>
<accession>A0AA35TD45</accession>
<dbReference type="GO" id="GO:0032301">
    <property type="term" value="C:MutSalpha complex"/>
    <property type="evidence" value="ECO:0007669"/>
    <property type="project" value="TreeGrafter"/>
</dbReference>
<evidence type="ECO:0000256" key="13">
    <source>
        <dbReference type="SAM" id="Coils"/>
    </source>
</evidence>
<dbReference type="InterPro" id="IPR007860">
    <property type="entry name" value="DNA_mmatch_repair_MutS_con_dom"/>
</dbReference>
<dbReference type="Pfam" id="PF05188">
    <property type="entry name" value="MutS_II"/>
    <property type="match status" value="1"/>
</dbReference>
<comment type="function">
    <text evidence="12">Component of the post-replicative DNA mismatch repair system (MMR).</text>
</comment>
<dbReference type="InterPro" id="IPR036678">
    <property type="entry name" value="MutS_con_dom_sf"/>
</dbReference>
<evidence type="ECO:0000256" key="7">
    <source>
        <dbReference type="ARBA" id="ARBA00023125"/>
    </source>
</evidence>
<dbReference type="Pfam" id="PF00488">
    <property type="entry name" value="MutS_V"/>
    <property type="match status" value="1"/>
</dbReference>
<dbReference type="InterPro" id="IPR007695">
    <property type="entry name" value="DNA_mismatch_repair_MutS-lik_N"/>
</dbReference>
<feature type="coiled-coil region" evidence="13">
    <location>
        <begin position="603"/>
        <end position="630"/>
    </location>
</feature>
<comment type="caution">
    <text evidence="15">The sequence shown here is derived from an EMBL/GenBank/DDBJ whole genome shotgun (WGS) entry which is preliminary data.</text>
</comment>
<keyword evidence="5 12" id="KW-0227">DNA damage</keyword>
<reference evidence="15" key="1">
    <citation type="submission" date="2023-03" db="EMBL/GenBank/DDBJ databases">
        <authorList>
            <person name="Steffen K."/>
            <person name="Cardenas P."/>
        </authorList>
    </citation>
    <scope>NUCLEOTIDE SEQUENCE</scope>
</reference>
<evidence type="ECO:0000256" key="10">
    <source>
        <dbReference type="ARBA" id="ARBA00029795"/>
    </source>
</evidence>
<dbReference type="Gene3D" id="3.40.1170.10">
    <property type="entry name" value="DNA repair protein MutS, domain I"/>
    <property type="match status" value="1"/>
</dbReference>
<dbReference type="InterPro" id="IPR045076">
    <property type="entry name" value="MutS"/>
</dbReference>
<keyword evidence="6" id="KW-0067">ATP-binding</keyword>
<evidence type="ECO:0000256" key="12">
    <source>
        <dbReference type="RuleBase" id="RU003756"/>
    </source>
</evidence>
<dbReference type="PIRSF" id="PIRSF005813">
    <property type="entry name" value="MSH2"/>
    <property type="match status" value="1"/>
</dbReference>
<dbReference type="SUPFAM" id="SSF48334">
    <property type="entry name" value="DNA repair protein MutS, domain III"/>
    <property type="match status" value="1"/>
</dbReference>
<evidence type="ECO:0000256" key="11">
    <source>
        <dbReference type="ARBA" id="ARBA00073545"/>
    </source>
</evidence>
<dbReference type="InterPro" id="IPR032642">
    <property type="entry name" value="Msh2_ATP-bd"/>
</dbReference>
<protein>
    <recommendedName>
        <fullName evidence="11">DNA mismatch repair protein MSH2</fullName>
    </recommendedName>
    <alternativeName>
        <fullName evidence="3">DNA mismatch repair protein Msh2</fullName>
    </alternativeName>
    <alternativeName>
        <fullName evidence="10">MutS protein homolog 2</fullName>
    </alternativeName>
</protein>
<evidence type="ECO:0000313" key="15">
    <source>
        <dbReference type="EMBL" id="CAI8045271.1"/>
    </source>
</evidence>
<dbReference type="Proteomes" id="UP001174909">
    <property type="component" value="Unassembled WGS sequence"/>
</dbReference>
<keyword evidence="8 12" id="KW-0234">DNA repair</keyword>
<dbReference type="GO" id="GO:0005524">
    <property type="term" value="F:ATP binding"/>
    <property type="evidence" value="ECO:0007669"/>
    <property type="project" value="UniProtKB-KW"/>
</dbReference>
<dbReference type="GO" id="GO:0006312">
    <property type="term" value="P:mitotic recombination"/>
    <property type="evidence" value="ECO:0007669"/>
    <property type="project" value="TreeGrafter"/>
</dbReference>
<dbReference type="Gene3D" id="3.30.420.110">
    <property type="entry name" value="MutS, connector domain"/>
    <property type="match status" value="1"/>
</dbReference>
<evidence type="ECO:0000259" key="14">
    <source>
        <dbReference type="PROSITE" id="PS00486"/>
    </source>
</evidence>
<dbReference type="FunFam" id="1.10.1420.10:FF:000003">
    <property type="entry name" value="DNA mismatch repair protein"/>
    <property type="match status" value="1"/>
</dbReference>
<dbReference type="Pfam" id="PF01624">
    <property type="entry name" value="MutS_I"/>
    <property type="match status" value="1"/>
</dbReference>
<dbReference type="FunFam" id="3.40.1170.10:FF:000003">
    <property type="entry name" value="DNA mismatch repair protein"/>
    <property type="match status" value="1"/>
</dbReference>
<dbReference type="GO" id="GO:0140664">
    <property type="term" value="F:ATP-dependent DNA damage sensor activity"/>
    <property type="evidence" value="ECO:0007669"/>
    <property type="project" value="InterPro"/>
</dbReference>
<dbReference type="PROSITE" id="PS00486">
    <property type="entry name" value="DNA_MISMATCH_REPAIR_2"/>
    <property type="match status" value="1"/>
</dbReference>
<dbReference type="NCBIfam" id="NF003810">
    <property type="entry name" value="PRK05399.1"/>
    <property type="match status" value="1"/>
</dbReference>
<dbReference type="FunFam" id="3.40.50.300:FF:000523">
    <property type="entry name" value="DNA mismatch repair protein"/>
    <property type="match status" value="1"/>
</dbReference>
<dbReference type="SUPFAM" id="SSF52540">
    <property type="entry name" value="P-loop containing nucleoside triphosphate hydrolases"/>
    <property type="match status" value="1"/>
</dbReference>
<dbReference type="SMART" id="SM00533">
    <property type="entry name" value="MUTSd"/>
    <property type="match status" value="1"/>
</dbReference>
<evidence type="ECO:0000256" key="5">
    <source>
        <dbReference type="ARBA" id="ARBA00022763"/>
    </source>
</evidence>
<dbReference type="Pfam" id="PF05192">
    <property type="entry name" value="MutS_III"/>
    <property type="match status" value="1"/>
</dbReference>
<dbReference type="InterPro" id="IPR036187">
    <property type="entry name" value="DNA_mismatch_repair_MutS_sf"/>
</dbReference>
<evidence type="ECO:0000313" key="16">
    <source>
        <dbReference type="Proteomes" id="UP001174909"/>
    </source>
</evidence>
<dbReference type="SUPFAM" id="SSF53150">
    <property type="entry name" value="DNA repair protein MutS, domain II"/>
    <property type="match status" value="1"/>
</dbReference>
<dbReference type="GO" id="GO:0006298">
    <property type="term" value="P:mismatch repair"/>
    <property type="evidence" value="ECO:0007669"/>
    <property type="project" value="InterPro"/>
</dbReference>
<keyword evidence="9" id="KW-0539">Nucleus</keyword>
<dbReference type="PANTHER" id="PTHR11361">
    <property type="entry name" value="DNA MISMATCH REPAIR PROTEIN MUTS FAMILY MEMBER"/>
    <property type="match status" value="1"/>
</dbReference>
<evidence type="ECO:0000256" key="2">
    <source>
        <dbReference type="ARBA" id="ARBA00006271"/>
    </source>
</evidence>
<keyword evidence="16" id="KW-1185">Reference proteome</keyword>
<dbReference type="InterPro" id="IPR016151">
    <property type="entry name" value="DNA_mismatch_repair_MutS_N"/>
</dbReference>
<evidence type="ECO:0000256" key="4">
    <source>
        <dbReference type="ARBA" id="ARBA00022741"/>
    </source>
</evidence>
<dbReference type="InterPro" id="IPR027417">
    <property type="entry name" value="P-loop_NTPase"/>
</dbReference>
<feature type="domain" description="DNA mismatch repair proteins mutS family" evidence="14">
    <location>
        <begin position="813"/>
        <end position="829"/>
    </location>
</feature>
<organism evidence="15 16">
    <name type="scientific">Geodia barretti</name>
    <name type="common">Barrett's horny sponge</name>
    <dbReference type="NCBI Taxonomy" id="519541"/>
    <lineage>
        <taxon>Eukaryota</taxon>
        <taxon>Metazoa</taxon>
        <taxon>Porifera</taxon>
        <taxon>Demospongiae</taxon>
        <taxon>Heteroscleromorpha</taxon>
        <taxon>Tetractinellida</taxon>
        <taxon>Astrophorina</taxon>
        <taxon>Geodiidae</taxon>
        <taxon>Geodia</taxon>
    </lineage>
</organism>
<dbReference type="Gene3D" id="1.10.1420.10">
    <property type="match status" value="2"/>
</dbReference>
<dbReference type="GO" id="GO:0030983">
    <property type="term" value="F:mismatched DNA binding"/>
    <property type="evidence" value="ECO:0007669"/>
    <property type="project" value="InterPro"/>
</dbReference>
<evidence type="ECO:0000256" key="6">
    <source>
        <dbReference type="ARBA" id="ARBA00022840"/>
    </source>
</evidence>
<comment type="similarity">
    <text evidence="2 12">Belongs to the DNA mismatch repair MutS family.</text>
</comment>
<dbReference type="AlphaFoldDB" id="A0AA35TD45"/>
<dbReference type="InterPro" id="IPR000432">
    <property type="entry name" value="DNA_mismatch_repair_MutS_C"/>
</dbReference>
<comment type="subcellular location">
    <subcellularLocation>
        <location evidence="1">Nucleus</location>
    </subcellularLocation>
</comment>
<evidence type="ECO:0000256" key="1">
    <source>
        <dbReference type="ARBA" id="ARBA00004123"/>
    </source>
</evidence>
<proteinExistence type="inferred from homology"/>
<name>A0AA35TD45_GEOBA</name>
<keyword evidence="7 12" id="KW-0238">DNA-binding</keyword>
<sequence length="1001" mass="110828">MDEAVRALVQLVDPRLIERGLVKQRVQLRRHVTHAVEHSTLERYATVARGLHGRRCTCLHCSSMAAVQPVQQLSLGKSTEAGFIQFYNSMPEKPSTTVRVFDRNEYFTVHGEDASLAARLVFHTSSAVKQLGSGCQQLPSVALSRMNFESFARELLLVRQYRVEVYRNKGRGVWTVAYKASPGNLQQLEEVLFGGGAITHTAVTLAVRLATQGKQGGRLVGLAYADLNNHVLGVTEFTDSDQLSELQACLVQLGPKECLLVSSDRHSDSGRLRQLLSRCGLLITDRKRTEFSSKDIVQDLNRLLKLETGSSSVGLPQLDMKVAMESLSAVIRYMELLSDEANFSVYRLQTVDTANYMRLDGSAAKALSLNQEPGQPLSTSLTGLLNQCITPPGKRLLPQWLKQPLLDKKSIEERLDLVEALFSDVYLRMSLQSELRHVPDLHRLSRRLASHKASLQDCVKVYQALQRLPNMVSVLKSHESSHDTIVKEVLMSPLSELQAETQKLVELVKTTIDLDLVRHHEFVIRSSFDPGLQELREEMDEVEKKMQMELQKVAEELGLDANKTIRLDSASHLGHFLRVTKKVEKVLRGQRRFSILETRNDGVRFINSQLRSLSEQYRSLRERYNTVQTAIAEEVLAIAGGYAEPLASLSSLLARMDVLVSFSHVSASAPTPYVRPSLTAMGEVAPYINPDSSALITGEGNIELKDCRHPCMEQQDDISFISNDVSLIRGEDMFQIITGPNMGGKSTYIRQVGVAVLMAQVGCFVPCSSARVCVVDRILARVGASDSQMKGISTFMAEMLEATAILDTATRNSLVIIDELGRGTSTYDGFGLAWAISHHIAAKVECFGLFATHFHEMTALADTVATVSNRHVTALTTEDALTLLYRVRLGVCDQSFGLHVAQLAKFPPRVVEFARQKAEELETYFSDTPLTKRQCQLGEGDGGEGVMEGENEEVDKFLATVSCLPLAELGEEGAKAKLRELVTELSQSPSPEVKALINSCN</sequence>
<dbReference type="SMART" id="SM00534">
    <property type="entry name" value="MUTSac"/>
    <property type="match status" value="1"/>
</dbReference>
<evidence type="ECO:0000256" key="8">
    <source>
        <dbReference type="ARBA" id="ARBA00023204"/>
    </source>
</evidence>
<dbReference type="PANTHER" id="PTHR11361:SF35">
    <property type="entry name" value="DNA MISMATCH REPAIR PROTEIN MSH2"/>
    <property type="match status" value="1"/>
</dbReference>
<dbReference type="FunFam" id="3.30.420.110:FF:000002">
    <property type="entry name" value="DNA mismatch repair protein"/>
    <property type="match status" value="1"/>
</dbReference>
<evidence type="ECO:0000256" key="9">
    <source>
        <dbReference type="ARBA" id="ARBA00023242"/>
    </source>
</evidence>
<dbReference type="InterPro" id="IPR007861">
    <property type="entry name" value="DNA_mismatch_repair_MutS_clamp"/>
</dbReference>